<evidence type="ECO:0000256" key="2">
    <source>
        <dbReference type="ARBA" id="ARBA00005170"/>
    </source>
</evidence>
<dbReference type="RefSeq" id="WP_290363446.1">
    <property type="nucleotide sequence ID" value="NZ_JAUFQU010000001.1"/>
</dbReference>
<evidence type="ECO:0000256" key="8">
    <source>
        <dbReference type="ARBA" id="ARBA00023239"/>
    </source>
</evidence>
<evidence type="ECO:0000256" key="5">
    <source>
        <dbReference type="ARBA" id="ARBA00020164"/>
    </source>
</evidence>
<accession>A0ABT8CSJ1</accession>
<evidence type="ECO:0000313" key="11">
    <source>
        <dbReference type="Proteomes" id="UP001242368"/>
    </source>
</evidence>
<dbReference type="Gene3D" id="3.30.1330.80">
    <property type="entry name" value="Hypothetical protein, similar to alpha- acetolactate decarboxylase, domain 2"/>
    <property type="match status" value="2"/>
</dbReference>
<feature type="signal peptide" evidence="9">
    <location>
        <begin position="1"/>
        <end position="20"/>
    </location>
</feature>
<dbReference type="PANTHER" id="PTHR35524">
    <property type="entry name" value="ALPHA-ACETOLACTATE DECARBOXYLASE"/>
    <property type="match status" value="1"/>
</dbReference>
<comment type="caution">
    <text evidence="10">The sequence shown here is derived from an EMBL/GenBank/DDBJ whole genome shotgun (WGS) entry which is preliminary data.</text>
</comment>
<dbReference type="EMBL" id="JAUFQU010000001">
    <property type="protein sequence ID" value="MDN3707473.1"/>
    <property type="molecule type" value="Genomic_DNA"/>
</dbReference>
<dbReference type="GO" id="GO:0047605">
    <property type="term" value="F:acetolactate decarboxylase activity"/>
    <property type="evidence" value="ECO:0007669"/>
    <property type="project" value="UniProtKB-EC"/>
</dbReference>
<dbReference type="Pfam" id="PF03306">
    <property type="entry name" value="AAL_decarboxy"/>
    <property type="match status" value="1"/>
</dbReference>
<comment type="catalytic activity">
    <reaction evidence="1">
        <text>(2S)-2-acetolactate + H(+) = (R)-acetoin + CO2</text>
        <dbReference type="Rhea" id="RHEA:21580"/>
        <dbReference type="ChEBI" id="CHEBI:15378"/>
        <dbReference type="ChEBI" id="CHEBI:15686"/>
        <dbReference type="ChEBI" id="CHEBI:16526"/>
        <dbReference type="ChEBI" id="CHEBI:58476"/>
        <dbReference type="EC" id="4.1.1.5"/>
    </reaction>
</comment>
<dbReference type="EC" id="4.1.1.5" evidence="4"/>
<comment type="pathway">
    <text evidence="2">Polyol metabolism; (R,R)-butane-2,3-diol biosynthesis; (R,R)-butane-2,3-diol from pyruvate: step 2/3.</text>
</comment>
<dbReference type="InterPro" id="IPR011042">
    <property type="entry name" value="6-blade_b-propeller_TolB-like"/>
</dbReference>
<keyword evidence="6" id="KW-0210">Decarboxylase</keyword>
<dbReference type="NCBIfam" id="TIGR01252">
    <property type="entry name" value="acetolac_decarb"/>
    <property type="match status" value="1"/>
</dbReference>
<dbReference type="SUPFAM" id="SSF63829">
    <property type="entry name" value="Calcium-dependent phosphotriesterase"/>
    <property type="match status" value="1"/>
</dbReference>
<reference evidence="11" key="1">
    <citation type="journal article" date="2019" name="Int. J. Syst. Evol. Microbiol.">
        <title>The Global Catalogue of Microorganisms (GCM) 10K type strain sequencing project: providing services to taxonomists for standard genome sequencing and annotation.</title>
        <authorList>
            <consortium name="The Broad Institute Genomics Platform"/>
            <consortium name="The Broad Institute Genome Sequencing Center for Infectious Disease"/>
            <person name="Wu L."/>
            <person name="Ma J."/>
        </authorList>
    </citation>
    <scope>NUCLEOTIDE SEQUENCE [LARGE SCALE GENOMIC DNA]</scope>
    <source>
        <strain evidence="11">CECT 7184</strain>
    </source>
</reference>
<dbReference type="Proteomes" id="UP001242368">
    <property type="component" value="Unassembled WGS sequence"/>
</dbReference>
<dbReference type="PANTHER" id="PTHR35524:SF1">
    <property type="entry name" value="ALPHA-ACETOLACTATE DECARBOXYLASE"/>
    <property type="match status" value="1"/>
</dbReference>
<keyword evidence="11" id="KW-1185">Reference proteome</keyword>
<dbReference type="Gene3D" id="2.120.10.30">
    <property type="entry name" value="TolB, C-terminal domain"/>
    <property type="match status" value="1"/>
</dbReference>
<evidence type="ECO:0000313" key="10">
    <source>
        <dbReference type="EMBL" id="MDN3707473.1"/>
    </source>
</evidence>
<name>A0ABT8CSJ1_9FLAO</name>
<evidence type="ECO:0000256" key="6">
    <source>
        <dbReference type="ARBA" id="ARBA00022793"/>
    </source>
</evidence>
<keyword evidence="7" id="KW-0005">Acetoin biosynthesis</keyword>
<gene>
    <name evidence="10" type="primary">budA</name>
    <name evidence="10" type="ORF">QW060_10055</name>
</gene>
<keyword evidence="9" id="KW-0732">Signal</keyword>
<dbReference type="SUPFAM" id="SSF117856">
    <property type="entry name" value="AF0104/ALDC/Ptd012-like"/>
    <property type="match status" value="1"/>
</dbReference>
<dbReference type="CDD" id="cd17299">
    <property type="entry name" value="acetolactate_decarboxylase"/>
    <property type="match status" value="1"/>
</dbReference>
<sequence>MKIRSILTAVFICIALNSFAQQSINGFSMPESVTSDGSRFFVSSQGQDVFSKDGDGFISEISADGKLIELKFAPTKGVLHAPKGMTIENGILYVADLERIVGFDINTRKTVFELTIPEAKILNDICRMENGFIAVTETLSGNIYKVNTQTKSVETIGNIPTINGISFNKSTNQIAVCTNGDTLGEGSVYIKTGNEDFKELPNISNGFFDGIEWIDDTHLLISDWVTFPTKGYGKLWIYDLDNQHPEMLLTEESIADIYYHPATKKIYMPQMLKNKVIITDKKELEMNHKQQYNKLYQYGVADAFVGGLYRGTLPLKELKLKGDFGLGAPDMLDGELTMLDGKVYQTKATGETLEPDNDFKSSMFFTTFFKADTVFNIQNPIGEKVLWEQISKELKNKNAMYAIRITGKFDHIKTRAFPPVKSEPFPVITSIFDTQKFFEFSNTQGTLIGFHLPEYLNGINSKGFHFHFLSTDRTQGGHVLDFNGKNLKIEIAELKSFELDIPTDKDFQNFRFDGKDNEALKRVEQGE</sequence>
<proteinExistence type="inferred from homology"/>
<keyword evidence="8 10" id="KW-0456">Lyase</keyword>
<evidence type="ECO:0000256" key="7">
    <source>
        <dbReference type="ARBA" id="ARBA00023061"/>
    </source>
</evidence>
<evidence type="ECO:0000256" key="1">
    <source>
        <dbReference type="ARBA" id="ARBA00001784"/>
    </source>
</evidence>
<evidence type="ECO:0000256" key="9">
    <source>
        <dbReference type="SAM" id="SignalP"/>
    </source>
</evidence>
<dbReference type="InterPro" id="IPR005128">
    <property type="entry name" value="Acetolactate_a_deCO2ase"/>
</dbReference>
<organism evidence="10 11">
    <name type="scientific">Paenimyroides ceti</name>
    <dbReference type="NCBI Taxonomy" id="395087"/>
    <lineage>
        <taxon>Bacteria</taxon>
        <taxon>Pseudomonadati</taxon>
        <taxon>Bacteroidota</taxon>
        <taxon>Flavobacteriia</taxon>
        <taxon>Flavobacteriales</taxon>
        <taxon>Flavobacteriaceae</taxon>
        <taxon>Paenimyroides</taxon>
    </lineage>
</organism>
<evidence type="ECO:0000256" key="3">
    <source>
        <dbReference type="ARBA" id="ARBA00007106"/>
    </source>
</evidence>
<feature type="chain" id="PRO_5045605339" description="Alpha-acetolactate decarboxylase" evidence="9">
    <location>
        <begin position="21"/>
        <end position="527"/>
    </location>
</feature>
<evidence type="ECO:0000256" key="4">
    <source>
        <dbReference type="ARBA" id="ARBA00013204"/>
    </source>
</evidence>
<protein>
    <recommendedName>
        <fullName evidence="5">Alpha-acetolactate decarboxylase</fullName>
        <ecNumber evidence="4">4.1.1.5</ecNumber>
    </recommendedName>
</protein>
<comment type="similarity">
    <text evidence="3">Belongs to the alpha-acetolactate decarboxylase family.</text>
</comment>